<sequence length="346" mass="39337">MNQNDPQNREEQEVDLVPVFVWIGDGIKGFFRAIGNFFKAIGHAIILFLIFLQKNIILIGLFILVGIGLGYYLDSAGKSNYTAQLRVQPNFNSSSQLISNIKYYNSLTDEGDYDRLANALGLSLDEAKKLKSFSIEESYNDTELLAEYDRLARDSDTMALDNFTFEGFKEAKREIDYEFYEIIAKAETRAILEKAIPKVIDIKENSGIKAARLSYLENTEFDIEAKKYQLSEIDSLIAAYQKMISTEKSSSGGNTNLFVGDQRSSDNLANLFYQKQTLLEDLQALREDKYASENIVNVVSEYIVKGNVKNEHIKLKLILVFFFLGIFVASIPLLWRFLNTYSAKNP</sequence>
<feature type="transmembrane region" description="Helical" evidence="1">
    <location>
        <begin position="30"/>
        <end position="50"/>
    </location>
</feature>
<accession>A0A2S9WWD6</accession>
<proteinExistence type="predicted"/>
<evidence type="ECO:0000256" key="1">
    <source>
        <dbReference type="SAM" id="Phobius"/>
    </source>
</evidence>
<dbReference type="Proteomes" id="UP000239532">
    <property type="component" value="Unassembled WGS sequence"/>
</dbReference>
<evidence type="ECO:0000313" key="3">
    <source>
        <dbReference type="Proteomes" id="UP000239532"/>
    </source>
</evidence>
<comment type="caution">
    <text evidence="2">The sequence shown here is derived from an EMBL/GenBank/DDBJ whole genome shotgun (WGS) entry which is preliminary data.</text>
</comment>
<keyword evidence="1" id="KW-0472">Membrane</keyword>
<keyword evidence="3" id="KW-1185">Reference proteome</keyword>
<reference evidence="2 3" key="1">
    <citation type="submission" date="2016-11" db="EMBL/GenBank/DDBJ databases">
        <title>Trade-off between light-utilization and light-protection in marine flavobacteria.</title>
        <authorList>
            <person name="Kumagai Y."/>
        </authorList>
    </citation>
    <scope>NUCLEOTIDE SEQUENCE [LARGE SCALE GENOMIC DNA]</scope>
    <source>
        <strain evidence="2 3">JCM 17109</strain>
    </source>
</reference>
<keyword evidence="1" id="KW-0812">Transmembrane</keyword>
<dbReference type="RefSeq" id="WP_105983474.1">
    <property type="nucleotide sequence ID" value="NZ_MQUC01000003.1"/>
</dbReference>
<organism evidence="2 3">
    <name type="scientific">Nonlabens agnitus</name>
    <dbReference type="NCBI Taxonomy" id="870484"/>
    <lineage>
        <taxon>Bacteria</taxon>
        <taxon>Pseudomonadati</taxon>
        <taxon>Bacteroidota</taxon>
        <taxon>Flavobacteriia</taxon>
        <taxon>Flavobacteriales</taxon>
        <taxon>Flavobacteriaceae</taxon>
        <taxon>Nonlabens</taxon>
    </lineage>
</organism>
<protein>
    <submittedName>
        <fullName evidence="2">Uncharacterized protein</fullName>
    </submittedName>
</protein>
<gene>
    <name evidence="2" type="ORF">BST86_12070</name>
</gene>
<dbReference type="AlphaFoldDB" id="A0A2S9WWD6"/>
<evidence type="ECO:0000313" key="2">
    <source>
        <dbReference type="EMBL" id="PRP67775.1"/>
    </source>
</evidence>
<keyword evidence="1" id="KW-1133">Transmembrane helix</keyword>
<feature type="transmembrane region" description="Helical" evidence="1">
    <location>
        <begin position="317"/>
        <end position="338"/>
    </location>
</feature>
<dbReference type="OrthoDB" id="1452530at2"/>
<dbReference type="EMBL" id="MQUC01000003">
    <property type="protein sequence ID" value="PRP67775.1"/>
    <property type="molecule type" value="Genomic_DNA"/>
</dbReference>
<feature type="transmembrane region" description="Helical" evidence="1">
    <location>
        <begin position="56"/>
        <end position="73"/>
    </location>
</feature>
<name>A0A2S9WWD6_9FLAO</name>